<dbReference type="Gene3D" id="1.20.144.10">
    <property type="entry name" value="Phosphatidic acid phosphatase type 2/haloperoxidase"/>
    <property type="match status" value="1"/>
</dbReference>
<comment type="caution">
    <text evidence="3">The sequence shown here is derived from an EMBL/GenBank/DDBJ whole genome shotgun (WGS) entry which is preliminary data.</text>
</comment>
<dbReference type="PANTHER" id="PTHR14969:SF13">
    <property type="entry name" value="AT30094P"/>
    <property type="match status" value="1"/>
</dbReference>
<dbReference type="RefSeq" id="WP_256533268.1">
    <property type="nucleotide sequence ID" value="NZ_CP101824.1"/>
</dbReference>
<dbReference type="InterPro" id="IPR000326">
    <property type="entry name" value="PAP2/HPO"/>
</dbReference>
<dbReference type="PANTHER" id="PTHR14969">
    <property type="entry name" value="SPHINGOSINE-1-PHOSPHATE PHOSPHOHYDROLASE"/>
    <property type="match status" value="1"/>
</dbReference>
<reference evidence="3 4" key="1">
    <citation type="journal article" date="2019" name="Int. J. Syst. Evol. Microbiol.">
        <title>The Global Catalogue of Microorganisms (GCM) 10K type strain sequencing project: providing services to taxonomists for standard genome sequencing and annotation.</title>
        <authorList>
            <consortium name="The Broad Institute Genomics Platform"/>
            <consortium name="The Broad Institute Genome Sequencing Center for Infectious Disease"/>
            <person name="Wu L."/>
            <person name="Ma J."/>
        </authorList>
    </citation>
    <scope>NUCLEOTIDE SEQUENCE [LARGE SCALE GENOMIC DNA]</scope>
    <source>
        <strain evidence="3 4">IBRC-M 10256</strain>
    </source>
</reference>
<accession>A0ABD5NRQ0</accession>
<feature type="transmembrane region" description="Helical" evidence="1">
    <location>
        <begin position="136"/>
        <end position="155"/>
    </location>
</feature>
<gene>
    <name evidence="3" type="ORF">ACFOUR_15435</name>
</gene>
<dbReference type="EMBL" id="JBHSAQ010000013">
    <property type="protein sequence ID" value="MFC3959754.1"/>
    <property type="molecule type" value="Genomic_DNA"/>
</dbReference>
<keyword evidence="4" id="KW-1185">Reference proteome</keyword>
<keyword evidence="1" id="KW-1133">Transmembrane helix</keyword>
<feature type="transmembrane region" description="Helical" evidence="1">
    <location>
        <begin position="210"/>
        <end position="228"/>
    </location>
</feature>
<feature type="transmembrane region" description="Helical" evidence="1">
    <location>
        <begin position="53"/>
        <end position="70"/>
    </location>
</feature>
<keyword evidence="1" id="KW-0472">Membrane</keyword>
<feature type="transmembrane region" description="Helical" evidence="1">
    <location>
        <begin position="20"/>
        <end position="46"/>
    </location>
</feature>
<proteinExistence type="predicted"/>
<evidence type="ECO:0000256" key="1">
    <source>
        <dbReference type="SAM" id="Phobius"/>
    </source>
</evidence>
<feature type="transmembrane region" description="Helical" evidence="1">
    <location>
        <begin position="112"/>
        <end position="129"/>
    </location>
</feature>
<dbReference type="SMART" id="SM00014">
    <property type="entry name" value="acidPPc"/>
    <property type="match status" value="1"/>
</dbReference>
<dbReference type="GeneID" id="73902380"/>
<dbReference type="Pfam" id="PF01569">
    <property type="entry name" value="PAP2"/>
    <property type="match status" value="1"/>
</dbReference>
<dbReference type="InterPro" id="IPR036938">
    <property type="entry name" value="PAP2/HPO_sf"/>
</dbReference>
<name>A0ABD5NRQ0_9EURY</name>
<evidence type="ECO:0000259" key="2">
    <source>
        <dbReference type="SMART" id="SM00014"/>
    </source>
</evidence>
<feature type="domain" description="Phosphatidic acid phosphatase type 2/haloperoxidase" evidence="2">
    <location>
        <begin position="55"/>
        <end position="176"/>
    </location>
</feature>
<sequence length="234" mass="24255">MTRGVGEHALVNELLPDWLAVVFGVLTQLGDIWLLSILLATLFVLGIPSRTDVAFVGGAWLAGLSAYRGLKELLAWPRPTATPLDPGSLPGVVETVYELTAFSAGYGFPSGHATSTTVVYVGLASVLTVSSARRRYAVAGAIVGVVCLARIVLGLHYVVDVVAGVALALSLLLGIRMLAGRRSLDRATAAFAVAVPIGVCYLLTSAAEPKAVLVLAASVAGLLGWRLYDEAASA</sequence>
<keyword evidence="1" id="KW-0812">Transmembrane</keyword>
<evidence type="ECO:0000313" key="3">
    <source>
        <dbReference type="EMBL" id="MFC3959754.1"/>
    </source>
</evidence>
<organism evidence="3 4">
    <name type="scientific">Halovivax cerinus</name>
    <dbReference type="NCBI Taxonomy" id="1487865"/>
    <lineage>
        <taxon>Archaea</taxon>
        <taxon>Methanobacteriati</taxon>
        <taxon>Methanobacteriota</taxon>
        <taxon>Stenosarchaea group</taxon>
        <taxon>Halobacteria</taxon>
        <taxon>Halobacteriales</taxon>
        <taxon>Natrialbaceae</taxon>
        <taxon>Halovivax</taxon>
    </lineage>
</organism>
<dbReference type="AlphaFoldDB" id="A0ABD5NRQ0"/>
<dbReference type="SUPFAM" id="SSF48317">
    <property type="entry name" value="Acid phosphatase/Vanadium-dependent haloperoxidase"/>
    <property type="match status" value="1"/>
</dbReference>
<dbReference type="Proteomes" id="UP001595846">
    <property type="component" value="Unassembled WGS sequence"/>
</dbReference>
<protein>
    <submittedName>
        <fullName evidence="3">Phosphatase PAP2 family protein</fullName>
    </submittedName>
</protein>
<feature type="transmembrane region" description="Helical" evidence="1">
    <location>
        <begin position="161"/>
        <end position="179"/>
    </location>
</feature>
<evidence type="ECO:0000313" key="4">
    <source>
        <dbReference type="Proteomes" id="UP001595846"/>
    </source>
</evidence>
<feature type="transmembrane region" description="Helical" evidence="1">
    <location>
        <begin position="186"/>
        <end position="204"/>
    </location>
</feature>